<sequence>MKNKVKNLKDYDVVFVGYPIWHGDLPMAVYTFFDENNLSGKR</sequence>
<dbReference type="Pfam" id="PF12682">
    <property type="entry name" value="Flavodoxin_4"/>
    <property type="match status" value="1"/>
</dbReference>
<dbReference type="PANTHER" id="PTHR39201">
    <property type="entry name" value="EXPORTED PROTEIN-RELATED"/>
    <property type="match status" value="1"/>
</dbReference>
<evidence type="ECO:0000259" key="1">
    <source>
        <dbReference type="Pfam" id="PF12682"/>
    </source>
</evidence>
<dbReference type="SUPFAM" id="SSF52218">
    <property type="entry name" value="Flavoproteins"/>
    <property type="match status" value="1"/>
</dbReference>
<gene>
    <name evidence="2" type="ORF">AB6N33_01625</name>
</gene>
<dbReference type="Proteomes" id="UP001560349">
    <property type="component" value="Unassembled WGS sequence"/>
</dbReference>
<dbReference type="RefSeq" id="WP_005898165.1">
    <property type="nucleotide sequence ID" value="NZ_CP056005.1"/>
</dbReference>
<dbReference type="InterPro" id="IPR029039">
    <property type="entry name" value="Flavoprotein-like_sf"/>
</dbReference>
<feature type="domain" description="Flavodoxin-like" evidence="1">
    <location>
        <begin position="2"/>
        <end position="41"/>
    </location>
</feature>
<organism evidence="2 3">
    <name type="scientific">Fusobacterium vincentii</name>
    <name type="common">Fusobacterium nucleatum subsp. vincentii</name>
    <dbReference type="NCBI Taxonomy" id="155615"/>
    <lineage>
        <taxon>Bacteria</taxon>
        <taxon>Fusobacteriati</taxon>
        <taxon>Fusobacteriota</taxon>
        <taxon>Fusobacteriia</taxon>
        <taxon>Fusobacteriales</taxon>
        <taxon>Fusobacteriaceae</taxon>
        <taxon>Fusobacterium</taxon>
    </lineage>
</organism>
<accession>A0ABV3Y8Y7</accession>
<name>A0ABV3Y8Y7_FUSVC</name>
<proteinExistence type="predicted"/>
<evidence type="ECO:0000313" key="2">
    <source>
        <dbReference type="EMBL" id="MEX6454144.1"/>
    </source>
</evidence>
<keyword evidence="3" id="KW-1185">Reference proteome</keyword>
<dbReference type="Gene3D" id="3.40.50.360">
    <property type="match status" value="1"/>
</dbReference>
<dbReference type="InterPro" id="IPR008254">
    <property type="entry name" value="Flavodoxin/NO_synth"/>
</dbReference>
<protein>
    <recommendedName>
        <fullName evidence="1">Flavodoxin-like domain-containing protein</fullName>
    </recommendedName>
</protein>
<dbReference type="PANTHER" id="PTHR39201:SF1">
    <property type="entry name" value="FLAVODOXIN-LIKE DOMAIN-CONTAINING PROTEIN"/>
    <property type="match status" value="1"/>
</dbReference>
<dbReference type="EMBL" id="JBFTFB010000001">
    <property type="protein sequence ID" value="MEX6454144.1"/>
    <property type="molecule type" value="Genomic_DNA"/>
</dbReference>
<evidence type="ECO:0000313" key="3">
    <source>
        <dbReference type="Proteomes" id="UP001560349"/>
    </source>
</evidence>
<dbReference type="GeneID" id="79676343"/>
<comment type="caution">
    <text evidence="2">The sequence shown here is derived from an EMBL/GenBank/DDBJ whole genome shotgun (WGS) entry which is preliminary data.</text>
</comment>
<reference evidence="2 3" key="1">
    <citation type="submission" date="2024-07" db="EMBL/GenBank/DDBJ databases">
        <authorList>
            <person name="Vancuren S.J."/>
            <person name="Robinson A."/>
            <person name="Cochrane K."/>
            <person name="Allen-Vercoe E."/>
        </authorList>
    </citation>
    <scope>NUCLEOTIDE SEQUENCE [LARGE SCALE GENOMIC DNA]</scope>
    <source>
        <strain evidence="2 3">2-A-13</strain>
    </source>
</reference>